<evidence type="ECO:0000256" key="2">
    <source>
        <dbReference type="ARBA" id="ARBA00022692"/>
    </source>
</evidence>
<evidence type="ECO:0000313" key="8">
    <source>
        <dbReference type="Proteomes" id="UP000800200"/>
    </source>
</evidence>
<keyword evidence="3 5" id="KW-1133">Transmembrane helix</keyword>
<dbReference type="Pfam" id="PF25438">
    <property type="entry name" value="DUF7896"/>
    <property type="match status" value="1"/>
</dbReference>
<name>A0A6A6EQP8_9PEZI</name>
<feature type="transmembrane region" description="Helical" evidence="5">
    <location>
        <begin position="559"/>
        <end position="581"/>
    </location>
</feature>
<dbReference type="GO" id="GO:0015095">
    <property type="term" value="F:magnesium ion transmembrane transporter activity"/>
    <property type="evidence" value="ECO:0007669"/>
    <property type="project" value="TreeGrafter"/>
</dbReference>
<evidence type="ECO:0000256" key="5">
    <source>
        <dbReference type="SAM" id="Phobius"/>
    </source>
</evidence>
<comment type="subcellular location">
    <subcellularLocation>
        <location evidence="1">Cell membrane</location>
        <topology evidence="1">Multi-pass membrane protein</topology>
    </subcellularLocation>
</comment>
<reference evidence="7" key="1">
    <citation type="journal article" date="2020" name="Stud. Mycol.">
        <title>101 Dothideomycetes genomes: a test case for predicting lifestyles and emergence of pathogens.</title>
        <authorList>
            <person name="Haridas S."/>
            <person name="Albert R."/>
            <person name="Binder M."/>
            <person name="Bloem J."/>
            <person name="Labutti K."/>
            <person name="Salamov A."/>
            <person name="Andreopoulos B."/>
            <person name="Baker S."/>
            <person name="Barry K."/>
            <person name="Bills G."/>
            <person name="Bluhm B."/>
            <person name="Cannon C."/>
            <person name="Castanera R."/>
            <person name="Culley D."/>
            <person name="Daum C."/>
            <person name="Ezra D."/>
            <person name="Gonzalez J."/>
            <person name="Henrissat B."/>
            <person name="Kuo A."/>
            <person name="Liang C."/>
            <person name="Lipzen A."/>
            <person name="Lutzoni F."/>
            <person name="Magnuson J."/>
            <person name="Mondo S."/>
            <person name="Nolan M."/>
            <person name="Ohm R."/>
            <person name="Pangilinan J."/>
            <person name="Park H.-J."/>
            <person name="Ramirez L."/>
            <person name="Alfaro M."/>
            <person name="Sun H."/>
            <person name="Tritt A."/>
            <person name="Yoshinaga Y."/>
            <person name="Zwiers L.-H."/>
            <person name="Turgeon B."/>
            <person name="Goodwin S."/>
            <person name="Spatafora J."/>
            <person name="Crous P."/>
            <person name="Grigoriev I."/>
        </authorList>
    </citation>
    <scope>NUCLEOTIDE SEQUENCE</scope>
    <source>
        <strain evidence="7">CBS 207.26</strain>
    </source>
</reference>
<dbReference type="InterPro" id="IPR045863">
    <property type="entry name" value="CorA_TM1_TM2"/>
</dbReference>
<dbReference type="GO" id="GO:0000287">
    <property type="term" value="F:magnesium ion binding"/>
    <property type="evidence" value="ECO:0007669"/>
    <property type="project" value="TreeGrafter"/>
</dbReference>
<dbReference type="Pfam" id="PF01544">
    <property type="entry name" value="CorA"/>
    <property type="match status" value="1"/>
</dbReference>
<dbReference type="InterPro" id="IPR002523">
    <property type="entry name" value="MgTranspt_CorA/ZnTranspt_ZntB"/>
</dbReference>
<feature type="domain" description="DUF7896" evidence="6">
    <location>
        <begin position="182"/>
        <end position="223"/>
    </location>
</feature>
<dbReference type="PANTHER" id="PTHR46494:SF1">
    <property type="entry name" value="CORA FAMILY METAL ION TRANSPORTER (EUROFUNG)"/>
    <property type="match status" value="1"/>
</dbReference>
<dbReference type="Gene3D" id="1.20.58.340">
    <property type="entry name" value="Magnesium transport protein CorA, transmembrane region"/>
    <property type="match status" value="1"/>
</dbReference>
<dbReference type="SUPFAM" id="SSF144083">
    <property type="entry name" value="Magnesium transport protein CorA, transmembrane region"/>
    <property type="match status" value="1"/>
</dbReference>
<organism evidence="7 8">
    <name type="scientific">Zopfia rhizophila CBS 207.26</name>
    <dbReference type="NCBI Taxonomy" id="1314779"/>
    <lineage>
        <taxon>Eukaryota</taxon>
        <taxon>Fungi</taxon>
        <taxon>Dikarya</taxon>
        <taxon>Ascomycota</taxon>
        <taxon>Pezizomycotina</taxon>
        <taxon>Dothideomycetes</taxon>
        <taxon>Dothideomycetes incertae sedis</taxon>
        <taxon>Zopfiaceae</taxon>
        <taxon>Zopfia</taxon>
    </lineage>
</organism>
<keyword evidence="2 5" id="KW-0812">Transmembrane</keyword>
<keyword evidence="8" id="KW-1185">Reference proteome</keyword>
<dbReference type="GO" id="GO:0005886">
    <property type="term" value="C:plasma membrane"/>
    <property type="evidence" value="ECO:0007669"/>
    <property type="project" value="UniProtKB-SubCell"/>
</dbReference>
<evidence type="ECO:0000259" key="6">
    <source>
        <dbReference type="Pfam" id="PF25438"/>
    </source>
</evidence>
<dbReference type="PANTHER" id="PTHR46494">
    <property type="entry name" value="CORA FAMILY METAL ION TRANSPORTER (EUROFUNG)"/>
    <property type="match status" value="1"/>
</dbReference>
<evidence type="ECO:0000256" key="1">
    <source>
        <dbReference type="ARBA" id="ARBA00004651"/>
    </source>
</evidence>
<dbReference type="AlphaFoldDB" id="A0A6A6EQP8"/>
<dbReference type="OrthoDB" id="5430750at2759"/>
<proteinExistence type="predicted"/>
<dbReference type="Proteomes" id="UP000800200">
    <property type="component" value="Unassembled WGS sequence"/>
</dbReference>
<dbReference type="GO" id="GO:0015087">
    <property type="term" value="F:cobalt ion transmembrane transporter activity"/>
    <property type="evidence" value="ECO:0007669"/>
    <property type="project" value="TreeGrafter"/>
</dbReference>
<dbReference type="EMBL" id="ML994613">
    <property type="protein sequence ID" value="KAF2193353.1"/>
    <property type="molecule type" value="Genomic_DNA"/>
</dbReference>
<evidence type="ECO:0000256" key="4">
    <source>
        <dbReference type="ARBA" id="ARBA00023136"/>
    </source>
</evidence>
<protein>
    <recommendedName>
        <fullName evidence="6">DUF7896 domain-containing protein</fullName>
    </recommendedName>
</protein>
<keyword evidence="4 5" id="KW-0472">Membrane</keyword>
<sequence>MTESEIPPFLTWAGLDPEFKESIPARRLAAENLYTIMEDIDRNLCYLSKRDSVPYTKTPEIAFHEWEKGLAFLDTKSSQEENALTYGCSSGRRHSVYLTGDCSAEDIVLTSHRKEIASVLEELSSVVKEFVSLFVPFSYDHCVVKKIWGALHTIASVRSSFVESQRQLWYIRPLTKENTEKGNVEQPPIPIEDCRDCRRGMAYTNPDHGIRHLKRHHFLSSPTFERLTRTGLVYNWLRTQGQVNTETQNGQQLRLLRICLKYITVLRNRAKNISDGISRSQNDNSAKYQLPNDLIDCFEATAVFISQAATSINAIKEDVIPWLQPGYFNWQPETPTVTYALNRLGQLGQNAQASMTRAEKTLALSDPETDMMTMGPAGPEFLVSVICQNLQRQEPLDGVEMDINELYQSCSSKLQYQVNQFPRKRLLRDIHSLQEELSAVKSVNEWQQKAYSNYIKVLDHHTFENATPNRKAMFPSESECLKSGLNYLQSKATELEALDNRTRQLRDHLKESVEILEEDHGKAILVFTMITTIFLPLSFITSFFGMNTADIRNTNYTQGFFWAIALPVTASIVGISVLVAYQGDKLYDAAIKIFHHIKQDPQAMSMMHPGFESIDKTKRNLPFHARPWDWRKRRRFGARRPEVDAVLLS</sequence>
<accession>A0A6A6EQP8</accession>
<evidence type="ECO:0000256" key="3">
    <source>
        <dbReference type="ARBA" id="ARBA00022989"/>
    </source>
</evidence>
<evidence type="ECO:0000313" key="7">
    <source>
        <dbReference type="EMBL" id="KAF2193353.1"/>
    </source>
</evidence>
<gene>
    <name evidence="7" type="ORF">K469DRAFT_551060</name>
</gene>
<dbReference type="GO" id="GO:0050897">
    <property type="term" value="F:cobalt ion binding"/>
    <property type="evidence" value="ECO:0007669"/>
    <property type="project" value="TreeGrafter"/>
</dbReference>
<dbReference type="InterPro" id="IPR057218">
    <property type="entry name" value="DUF7896"/>
</dbReference>
<feature type="transmembrane region" description="Helical" evidence="5">
    <location>
        <begin position="524"/>
        <end position="547"/>
    </location>
</feature>